<gene>
    <name evidence="25" type="primary">daglb</name>
</gene>
<evidence type="ECO:0000256" key="13">
    <source>
        <dbReference type="ARBA" id="ARBA00023136"/>
    </source>
</evidence>
<keyword evidence="9" id="KW-0106">Calcium</keyword>
<reference evidence="25" key="2">
    <citation type="submission" date="2025-08" db="UniProtKB">
        <authorList>
            <consortium name="Ensembl"/>
        </authorList>
    </citation>
    <scope>IDENTIFICATION</scope>
</reference>
<evidence type="ECO:0000256" key="5">
    <source>
        <dbReference type="ARBA" id="ARBA00022553"/>
    </source>
</evidence>
<name>A0A673CL99_9TELE</name>
<dbReference type="PANTHER" id="PTHR45792">
    <property type="entry name" value="DIACYLGLYCEROL LIPASE HOMOLOG-RELATED"/>
    <property type="match status" value="1"/>
</dbReference>
<dbReference type="SUPFAM" id="SSF53474">
    <property type="entry name" value="alpha/beta-Hydrolases"/>
    <property type="match status" value="1"/>
</dbReference>
<dbReference type="Ensembl" id="ENSSORT00005056276.1">
    <property type="protein sequence ID" value="ENSSORP00005055000.1"/>
    <property type="gene ID" value="ENSSORG00005024583.1"/>
</dbReference>
<dbReference type="GO" id="GO:0004806">
    <property type="term" value="F:triacylglycerol lipase activity"/>
    <property type="evidence" value="ECO:0007669"/>
    <property type="project" value="UniProtKB-EC"/>
</dbReference>
<dbReference type="GO" id="GO:0046872">
    <property type="term" value="F:metal ion binding"/>
    <property type="evidence" value="ECO:0007669"/>
    <property type="project" value="UniProtKB-KW"/>
</dbReference>
<comment type="catalytic activity">
    <reaction evidence="15">
        <text>a 1,2-diacyl-sn-glycerol + H2O = a 2-acylglycerol + a fatty acid + H(+)</text>
        <dbReference type="Rhea" id="RHEA:33275"/>
        <dbReference type="ChEBI" id="CHEBI:15377"/>
        <dbReference type="ChEBI" id="CHEBI:15378"/>
        <dbReference type="ChEBI" id="CHEBI:17389"/>
        <dbReference type="ChEBI" id="CHEBI:17815"/>
        <dbReference type="ChEBI" id="CHEBI:28868"/>
        <dbReference type="EC" id="3.1.1.116"/>
    </reaction>
    <physiologicalReaction direction="left-to-right" evidence="15">
        <dbReference type="Rhea" id="RHEA:33276"/>
    </physiologicalReaction>
</comment>
<keyword evidence="6 23" id="KW-0812">Transmembrane</keyword>
<evidence type="ECO:0000256" key="19">
    <source>
        <dbReference type="ARBA" id="ARBA00056838"/>
    </source>
</evidence>
<evidence type="ECO:0000256" key="11">
    <source>
        <dbReference type="ARBA" id="ARBA00022989"/>
    </source>
</evidence>
<dbReference type="GO" id="GO:0005737">
    <property type="term" value="C:cytoplasm"/>
    <property type="evidence" value="ECO:0007669"/>
    <property type="project" value="TreeGrafter"/>
</dbReference>
<feature type="transmembrane region" description="Helical" evidence="23">
    <location>
        <begin position="26"/>
        <end position="43"/>
    </location>
</feature>
<evidence type="ECO:0000256" key="6">
    <source>
        <dbReference type="ARBA" id="ARBA00022692"/>
    </source>
</evidence>
<evidence type="ECO:0000313" key="25">
    <source>
        <dbReference type="Ensembl" id="ENSSORP00005055000.1"/>
    </source>
</evidence>
<reference evidence="25" key="1">
    <citation type="submission" date="2019-06" db="EMBL/GenBank/DDBJ databases">
        <authorList>
            <consortium name="Wellcome Sanger Institute Data Sharing"/>
        </authorList>
    </citation>
    <scope>NUCLEOTIDE SEQUENCE [LARGE SCALE GENOMIC DNA]</scope>
</reference>
<comment type="catalytic activity">
    <reaction evidence="14">
        <text>a triacylglycerol + H2O = a diacylglycerol + a fatty acid + H(+)</text>
        <dbReference type="Rhea" id="RHEA:12044"/>
        <dbReference type="ChEBI" id="CHEBI:15377"/>
        <dbReference type="ChEBI" id="CHEBI:15378"/>
        <dbReference type="ChEBI" id="CHEBI:17855"/>
        <dbReference type="ChEBI" id="CHEBI:18035"/>
        <dbReference type="ChEBI" id="CHEBI:28868"/>
        <dbReference type="EC" id="3.1.1.3"/>
    </reaction>
    <physiologicalReaction direction="left-to-right" evidence="14">
        <dbReference type="Rhea" id="RHEA:12045"/>
    </physiologicalReaction>
</comment>
<evidence type="ECO:0000313" key="26">
    <source>
        <dbReference type="Proteomes" id="UP000472271"/>
    </source>
</evidence>
<evidence type="ECO:0000256" key="17">
    <source>
        <dbReference type="ARBA" id="ARBA00051030"/>
    </source>
</evidence>
<keyword evidence="7" id="KW-0479">Metal-binding</keyword>
<protein>
    <recommendedName>
        <fullName evidence="20">Diacylglycerol lipase-beta</fullName>
        <ecNumber evidence="16">3.1.1.116</ecNumber>
    </recommendedName>
    <alternativeName>
        <fullName evidence="22">PUFA-specific triacylglycerol lipase</fullName>
    </alternativeName>
    <alternativeName>
        <fullName evidence="21">Sn1-specific diacylglycerol lipase beta</fullName>
    </alternativeName>
</protein>
<dbReference type="InterPro" id="IPR002921">
    <property type="entry name" value="Fungal_lipase-type"/>
</dbReference>
<evidence type="ECO:0000256" key="12">
    <source>
        <dbReference type="ARBA" id="ARBA00023098"/>
    </source>
</evidence>
<evidence type="ECO:0000256" key="7">
    <source>
        <dbReference type="ARBA" id="ARBA00022723"/>
    </source>
</evidence>
<keyword evidence="8" id="KW-0378">Hydrolase</keyword>
<feature type="transmembrane region" description="Helical" evidence="23">
    <location>
        <begin position="55"/>
        <end position="81"/>
    </location>
</feature>
<feature type="transmembrane region" description="Helical" evidence="23">
    <location>
        <begin position="139"/>
        <end position="157"/>
    </location>
</feature>
<evidence type="ECO:0000256" key="4">
    <source>
        <dbReference type="ARBA" id="ARBA00022475"/>
    </source>
</evidence>
<dbReference type="InterPro" id="IPR052214">
    <property type="entry name" value="DAG_Lipase-Related"/>
</dbReference>
<dbReference type="GO" id="GO:0005886">
    <property type="term" value="C:plasma membrane"/>
    <property type="evidence" value="ECO:0007669"/>
    <property type="project" value="UniProtKB-SubCell"/>
</dbReference>
<comment type="catalytic activity">
    <reaction evidence="18">
        <text>1,2,3-tri-(5Z,8Z,11Z,14Z-eicosatetraenoyl)-glycerol + H2O = 1,2-di-(5Z,8Z,11Z,14Z-eicosatetraenoyl)-glycerol + (5Z,8Z,11Z,14Z)-eicosatetraenoate + H(+)</text>
        <dbReference type="Rhea" id="RHEA:63432"/>
        <dbReference type="ChEBI" id="CHEBI:15377"/>
        <dbReference type="ChEBI" id="CHEBI:15378"/>
        <dbReference type="ChEBI" id="CHEBI:32395"/>
        <dbReference type="ChEBI" id="CHEBI:147308"/>
        <dbReference type="ChEBI" id="CHEBI:228166"/>
    </reaction>
    <physiologicalReaction direction="left-to-right" evidence="18">
        <dbReference type="Rhea" id="RHEA:63433"/>
    </physiologicalReaction>
</comment>
<evidence type="ECO:0000259" key="24">
    <source>
        <dbReference type="Pfam" id="PF01764"/>
    </source>
</evidence>
<evidence type="ECO:0000256" key="2">
    <source>
        <dbReference type="ARBA" id="ARBA00004651"/>
    </source>
</evidence>
<reference evidence="25" key="3">
    <citation type="submission" date="2025-09" db="UniProtKB">
        <authorList>
            <consortium name="Ensembl"/>
        </authorList>
    </citation>
    <scope>IDENTIFICATION</scope>
</reference>
<dbReference type="FunFam" id="3.40.50.1820:FF:000064">
    <property type="entry name" value="Sn1-specific diacylglycerol lipase beta"/>
    <property type="match status" value="1"/>
</dbReference>
<dbReference type="Proteomes" id="UP000472271">
    <property type="component" value="Chromosome 19"/>
</dbReference>
<keyword evidence="4" id="KW-1003">Cell membrane</keyword>
<evidence type="ECO:0000256" key="8">
    <source>
        <dbReference type="ARBA" id="ARBA00022801"/>
    </source>
</evidence>
<feature type="domain" description="Fungal lipase-type" evidence="24">
    <location>
        <begin position="373"/>
        <end position="504"/>
    </location>
</feature>
<comment type="function">
    <text evidence="19">Lipase that catalyzes the hydrolysis of arachidonic acid (AA)-esterified diacylglycerols (DAGs) to produce the principal endocannabinoid, 2-arachidonoylglycerol (2-AG) which can be further cleaved by downstream enzymes to release arachidonic acid (AA) for cyclooxygenase (COX)-mediated eicosanoid production. Preferentially hydrolyzes DAGs at the sn-1 position in a calcium-dependent manner and has negligible activity against other lipids including monoacylglycerols and phospholipids. Plays a key role in the regulation of 2-AG and AA pools utilized by COX1/2 to generate lipid mediators of macrophage and microglia inflammatory responses. Also functions as a polyunsaturated fatty acids-specific triacylglycerol lipase in macrophages. Plays an important role to support the metabolic and signaling demands of macrophages.</text>
</comment>
<dbReference type="EC" id="3.1.1.116" evidence="16"/>
<dbReference type="Pfam" id="PF01764">
    <property type="entry name" value="Lipase_3"/>
    <property type="match status" value="1"/>
</dbReference>
<evidence type="ECO:0000256" key="18">
    <source>
        <dbReference type="ARBA" id="ARBA00052740"/>
    </source>
</evidence>
<accession>A0A673CL99</accession>
<comment type="cofactor">
    <cofactor evidence="1">
        <name>Ca(2+)</name>
        <dbReference type="ChEBI" id="CHEBI:29108"/>
    </cofactor>
</comment>
<organism evidence="25 26">
    <name type="scientific">Sphaeramia orbicularis</name>
    <name type="common">orbiculate cardinalfish</name>
    <dbReference type="NCBI Taxonomy" id="375764"/>
    <lineage>
        <taxon>Eukaryota</taxon>
        <taxon>Metazoa</taxon>
        <taxon>Chordata</taxon>
        <taxon>Craniata</taxon>
        <taxon>Vertebrata</taxon>
        <taxon>Euteleostomi</taxon>
        <taxon>Actinopterygii</taxon>
        <taxon>Neopterygii</taxon>
        <taxon>Teleostei</taxon>
        <taxon>Neoteleostei</taxon>
        <taxon>Acanthomorphata</taxon>
        <taxon>Gobiaria</taxon>
        <taxon>Kurtiformes</taxon>
        <taxon>Apogonoidei</taxon>
        <taxon>Apogonidae</taxon>
        <taxon>Apogoninae</taxon>
        <taxon>Sphaeramia</taxon>
    </lineage>
</organism>
<feature type="transmembrane region" description="Helical" evidence="23">
    <location>
        <begin position="93"/>
        <end position="119"/>
    </location>
</feature>
<dbReference type="GO" id="GO:0047372">
    <property type="term" value="F:monoacylglycerol lipase activity"/>
    <property type="evidence" value="ECO:0007669"/>
    <property type="project" value="UniProtKB-ARBA"/>
</dbReference>
<evidence type="ECO:0000256" key="22">
    <source>
        <dbReference type="ARBA" id="ARBA00083401"/>
    </source>
</evidence>
<dbReference type="InterPro" id="IPR029058">
    <property type="entry name" value="AB_hydrolase_fold"/>
</dbReference>
<keyword evidence="11 23" id="KW-1133">Transmembrane helix</keyword>
<evidence type="ECO:0000256" key="15">
    <source>
        <dbReference type="ARBA" id="ARBA00024531"/>
    </source>
</evidence>
<evidence type="ECO:0000256" key="1">
    <source>
        <dbReference type="ARBA" id="ARBA00001913"/>
    </source>
</evidence>
<proteinExistence type="inferred from homology"/>
<evidence type="ECO:0000256" key="9">
    <source>
        <dbReference type="ARBA" id="ARBA00022837"/>
    </source>
</evidence>
<comment type="subcellular location">
    <subcellularLocation>
        <location evidence="2">Cell membrane</location>
        <topology evidence="2">Multi-pass membrane protein</topology>
    </subcellularLocation>
</comment>
<dbReference type="AlphaFoldDB" id="A0A673CL99"/>
<dbReference type="GO" id="GO:0022008">
    <property type="term" value="P:neurogenesis"/>
    <property type="evidence" value="ECO:0007669"/>
    <property type="project" value="TreeGrafter"/>
</dbReference>
<sequence length="678" mass="74926">MPGMVVFGRRWGIASDDLVFPGSFELFVRVLWWIGTLILYTYHKGHFDCNGGGVLHSYLVGLLTVLGLIILSLCAIVYVSAQGTITNPGPRRSIAALVYVRALLYIPELVWACLGAVWVSDDTVVARWLFSYCVSSHHSWIILLFTLLGVVFVFDPLGNPRPQPPTMEPLGVRDLESSEGTQFLSTARSLAVKVWESRLRLLCCCLPQDESHRAAFSSIAQLVSGFFSDTDLVPSDIAAGLALLHQEQDKMEQSRDPDVIATHSPSSPIGEDLEIELEKAAHCMRFAAAAYGWPMYIYSNPLTGPCKLSGECCRSRAAEYDIVGGDHLGCHFSSILHSTGLQYRDFIYVSFHNQIYEIPFFVALDHKREAVLVAVRGTLSLRDVLTDLSAECENLPIEGVSGACYAHKGMCQAAGYIYKKLVNDGILNQAFSIAPEYKLVITGHSLGAGTASLLAILLRNSFPTLQCYSFSPPGGLLSKALADYSKDFVVSVVLGKDLVPRLSIPNMEDLKRRILKIVSNCNKPKYRILLQGCWYELFGGDPDDFPTEMDNRREEELSQPLLGEESLIIRHSSSYQSLASDDSPAHTAAHLPLFLPGRILHITEDGPSRRSCFSQVRYRAEWSSEMAFRSVLISPRMLADHMPDAVLKALCSLTSDRPFSLCPSSISNNHVDCDVFIA</sequence>
<evidence type="ECO:0000256" key="3">
    <source>
        <dbReference type="ARBA" id="ARBA00010701"/>
    </source>
</evidence>
<dbReference type="GO" id="GO:0046340">
    <property type="term" value="P:diacylglycerol catabolic process"/>
    <property type="evidence" value="ECO:0007669"/>
    <property type="project" value="TreeGrafter"/>
</dbReference>
<keyword evidence="10" id="KW-0442">Lipid degradation</keyword>
<keyword evidence="26" id="KW-1185">Reference proteome</keyword>
<evidence type="ECO:0000256" key="20">
    <source>
        <dbReference type="ARBA" id="ARBA00069149"/>
    </source>
</evidence>
<dbReference type="PANTHER" id="PTHR45792:SF2">
    <property type="entry name" value="DIACYLGLYCEROL LIPASE-BETA"/>
    <property type="match status" value="1"/>
</dbReference>
<keyword evidence="12" id="KW-0443">Lipid metabolism</keyword>
<evidence type="ECO:0000256" key="21">
    <source>
        <dbReference type="ARBA" id="ARBA00082880"/>
    </source>
</evidence>
<keyword evidence="13 23" id="KW-0472">Membrane</keyword>
<evidence type="ECO:0000256" key="16">
    <source>
        <dbReference type="ARBA" id="ARBA00026104"/>
    </source>
</evidence>
<keyword evidence="5" id="KW-0597">Phosphoprotein</keyword>
<evidence type="ECO:0000256" key="14">
    <source>
        <dbReference type="ARBA" id="ARBA00023369"/>
    </source>
</evidence>
<dbReference type="Gene3D" id="3.40.50.1820">
    <property type="entry name" value="alpha/beta hydrolase"/>
    <property type="match status" value="1"/>
</dbReference>
<dbReference type="CDD" id="cd00519">
    <property type="entry name" value="Lipase_3"/>
    <property type="match status" value="1"/>
</dbReference>
<evidence type="ECO:0000256" key="23">
    <source>
        <dbReference type="SAM" id="Phobius"/>
    </source>
</evidence>
<evidence type="ECO:0000256" key="10">
    <source>
        <dbReference type="ARBA" id="ARBA00022963"/>
    </source>
</evidence>
<comment type="catalytic activity">
    <reaction evidence="17">
        <text>1,2,3-(4Z,7Z,10Z,13Z,16Z,19Z-docosahexaenoyl)-glycerol + H2O = 1,2-di-(4Z,7Z,10Z,13Z,16Z,19Z-docosahexaenoyl)-glycerol + (4Z,7Z,10Z,13Z,16Z,19Z)-docosahexaenoate + H(+)</text>
        <dbReference type="Rhea" id="RHEA:63436"/>
        <dbReference type="ChEBI" id="CHEBI:15377"/>
        <dbReference type="ChEBI" id="CHEBI:15378"/>
        <dbReference type="ChEBI" id="CHEBI:77016"/>
        <dbReference type="ChEBI" id="CHEBI:147311"/>
        <dbReference type="ChEBI" id="CHEBI:228170"/>
    </reaction>
</comment>
<dbReference type="GO" id="GO:0019369">
    <property type="term" value="P:arachidonate metabolic process"/>
    <property type="evidence" value="ECO:0007669"/>
    <property type="project" value="UniProtKB-ARBA"/>
</dbReference>
<comment type="similarity">
    <text evidence="3">Belongs to the AB hydrolase superfamily. Lipase family.</text>
</comment>